<keyword evidence="2" id="KW-1185">Reference proteome</keyword>
<dbReference type="Proteomes" id="UP000248689">
    <property type="component" value="Unassembled WGS sequence"/>
</dbReference>
<comment type="caution">
    <text evidence="1">The sequence shown here is derived from an EMBL/GenBank/DDBJ whole genome shotgun (WGS) entry which is preliminary data.</text>
</comment>
<accession>A0A328BW64</accession>
<dbReference type="AlphaFoldDB" id="A0A328BW64"/>
<proteinExistence type="predicted"/>
<dbReference type="EMBL" id="PTPX01000020">
    <property type="protein sequence ID" value="RAL17951.1"/>
    <property type="molecule type" value="Genomic_DNA"/>
</dbReference>
<sequence length="311" mass="37039">MISCATVLVCLAPYVQANTTWVDKQHISIKETLHHWSNQIDHWLGTPDPSKPASASIRIMLDNEWNHYDGYSIKPRVRGKIKLPTLKQHLSLVFGDEDLDNQSCDKNQLHRNYKIPLEQDKKYDSKQSRDDNASLALRWSQQVQKLGIETDLDLGIRSGADIFLRFKLEKTWQHTDLFSTRLEQIYRYGINSKHYLRINVENKLMQTTQSFLNNHTFLEYRHDINEDIFWGNSLYKQYDFTGYKRLNYGLFVGGKIQSKKVEINYYGPFINWRQPIWREWLFIQPELHYYNNKSLDKKHHLGAFFRFEAIF</sequence>
<reference evidence="2" key="1">
    <citation type="submission" date="2018-02" db="EMBL/GenBank/DDBJ databases">
        <title>Glaesserella australis sp. nov., isolated from the lungs of pigs.</title>
        <authorList>
            <person name="Turni C."/>
            <person name="Christensen H."/>
        </authorList>
    </citation>
    <scope>NUCLEOTIDE SEQUENCE [LARGE SCALE GENOMIC DNA]</scope>
    <source>
        <strain evidence="2">HS4635</strain>
    </source>
</reference>
<protein>
    <submittedName>
        <fullName evidence="1">Uncharacterized protein</fullName>
    </submittedName>
</protein>
<name>A0A328BW64_9PAST</name>
<evidence type="ECO:0000313" key="2">
    <source>
        <dbReference type="Proteomes" id="UP000248689"/>
    </source>
</evidence>
<evidence type="ECO:0000313" key="1">
    <source>
        <dbReference type="EMBL" id="RAL17951.1"/>
    </source>
</evidence>
<gene>
    <name evidence="1" type="ORF">C5N92_10855</name>
</gene>
<organism evidence="1 2">
    <name type="scientific">Glaesserella australis</name>
    <dbReference type="NCBI Taxonomy" id="2094024"/>
    <lineage>
        <taxon>Bacteria</taxon>
        <taxon>Pseudomonadati</taxon>
        <taxon>Pseudomonadota</taxon>
        <taxon>Gammaproteobacteria</taxon>
        <taxon>Pasteurellales</taxon>
        <taxon>Pasteurellaceae</taxon>
        <taxon>Glaesserella</taxon>
    </lineage>
</organism>